<dbReference type="Gene3D" id="2.60.40.10">
    <property type="entry name" value="Immunoglobulins"/>
    <property type="match status" value="1"/>
</dbReference>
<sequence>MRSFVLLLGLISRAFSVQAADIDTLPYTVENFTDENGLPQNSVKSIAPDNDGFLWLATENGLVRFDGQKFRNFNGNDLPLRTSRMTYIYPDAGRKMLFARTSEKEVIRISNGRATFWHNHLPVTRDYEYFVYNDTTGIYPVVGLPNGFKSVMRVDHYLIPTGARSYYLISRNSYSYMDKDRKLFSHPFAHNNPWNFFTIRRHLYFLDAEGKFLMLDNLGGHPVNLCGDITENPAYNTDKNKMELYWNYVADQLFIYLNGSLYRLTEGEGGMLYTQLVLQDFEFHRQDIISVYQDEQHHRLFLGSFTKGLFVITKKQFRPRRAGLGSNEVYYSQNVYGTNGVITPQGFLFDETGKTYEIPLLRQQHVGDAYSMQTDQQGNHWHKSNSHLLKYNKDFTELLWVRELHDEINRIYAGQDGRLWIGFKHAGLYYVDTDRPDPVPLLFTSAVQDITYFSYEHPGVLWVGSGRGLFKVKLSNAKVDTIAGLSGYNVRSVYSLSRKELWVTTYDKGFFLLENGMTYQMPLDRLQYLNTAHCITQDDNGYFWITTNKGLFQVARKDLLAYAHGESSYVFYLYYGKNKGFNTNEFNGGCQPCALKLPNGNLSLPSLDGLVMFPPSGIKAELPDKGLFIDNMEMDTRRLALTDTVVLPNNYQQFRLEVSTPYFGDRYNVQLFYTLEGDGEDIWLPVENDRSISFSRLHSGNYRLRVRKVNGFGRQNYIDKVVFITVQIAWYEKLWFRVLAACFLGLLVFVFMRIRLARSQYKNRMLEMHVSERTRRLEETLEFLQSSERQLHQQALMQQRLIAAITHDIKTPMKFLLLMTGAMRGKDKQHDALYETHYRMYHLIENLIQYMKMQFSVNGSSSEMLNLDQLLEEKAGIFRPIAQMRNVGIIHHTNGTGPALVNRQLLGVVVHNLLDNAVKYTPAGTITLETERIGDMVIIRVTDTGIGIHPQLLERVNMHSPGRYLAGDSHWPEEHRGLGLLIVIELLQLINGRLKMQPNEGGGTRVSVVLHLLS</sequence>
<dbReference type="GO" id="GO:0000155">
    <property type="term" value="F:phosphorelay sensor kinase activity"/>
    <property type="evidence" value="ECO:0007669"/>
    <property type="project" value="InterPro"/>
</dbReference>
<dbReference type="OrthoDB" id="8676692at2"/>
<dbReference type="PANTHER" id="PTHR43547">
    <property type="entry name" value="TWO-COMPONENT HISTIDINE KINASE"/>
    <property type="match status" value="1"/>
</dbReference>
<keyword evidence="4" id="KW-0472">Membrane</keyword>
<dbReference type="SMART" id="SM00387">
    <property type="entry name" value="HATPase_c"/>
    <property type="match status" value="1"/>
</dbReference>
<evidence type="ECO:0000256" key="5">
    <source>
        <dbReference type="SAM" id="SignalP"/>
    </source>
</evidence>
<keyword evidence="4" id="KW-1133">Transmembrane helix</keyword>
<keyword evidence="4" id="KW-0812">Transmembrane</keyword>
<dbReference type="PROSITE" id="PS50109">
    <property type="entry name" value="HIS_KIN"/>
    <property type="match status" value="1"/>
</dbReference>
<dbReference type="SMART" id="SM00388">
    <property type="entry name" value="HisKA"/>
    <property type="match status" value="1"/>
</dbReference>
<keyword evidence="5" id="KW-0732">Signal</keyword>
<feature type="transmembrane region" description="Helical" evidence="4">
    <location>
        <begin position="734"/>
        <end position="756"/>
    </location>
</feature>
<organism evidence="7 8">
    <name type="scientific">Chitinophaga barathri</name>
    <dbReference type="NCBI Taxonomy" id="1647451"/>
    <lineage>
        <taxon>Bacteria</taxon>
        <taxon>Pseudomonadati</taxon>
        <taxon>Bacteroidota</taxon>
        <taxon>Chitinophagia</taxon>
        <taxon>Chitinophagales</taxon>
        <taxon>Chitinophagaceae</taxon>
        <taxon>Chitinophaga</taxon>
    </lineage>
</organism>
<feature type="chain" id="PRO_5018099682" description="histidine kinase" evidence="5">
    <location>
        <begin position="20"/>
        <end position="1014"/>
    </location>
</feature>
<evidence type="ECO:0000256" key="2">
    <source>
        <dbReference type="ARBA" id="ARBA00012438"/>
    </source>
</evidence>
<reference evidence="8" key="1">
    <citation type="submission" date="2018-11" db="EMBL/GenBank/DDBJ databases">
        <title>Chitinophaga lutea sp.nov., isolate from arsenic contaminated soil.</title>
        <authorList>
            <person name="Zong Y."/>
        </authorList>
    </citation>
    <scope>NUCLEOTIDE SEQUENCE [LARGE SCALE GENOMIC DNA]</scope>
    <source>
        <strain evidence="8">YLT18</strain>
    </source>
</reference>
<keyword evidence="3" id="KW-0597">Phosphoprotein</keyword>
<dbReference type="InterPro" id="IPR003961">
    <property type="entry name" value="FN3_dom"/>
</dbReference>
<dbReference type="InterPro" id="IPR013783">
    <property type="entry name" value="Ig-like_fold"/>
</dbReference>
<comment type="caution">
    <text evidence="7">The sequence shown here is derived from an EMBL/GenBank/DDBJ whole genome shotgun (WGS) entry which is preliminary data.</text>
</comment>
<dbReference type="RefSeq" id="WP_120515082.1">
    <property type="nucleotide sequence ID" value="NZ_QXZY01000002.1"/>
</dbReference>
<evidence type="ECO:0000256" key="4">
    <source>
        <dbReference type="SAM" id="Phobius"/>
    </source>
</evidence>
<dbReference type="SUPFAM" id="SSF47384">
    <property type="entry name" value="Homodimeric domain of signal transducing histidine kinase"/>
    <property type="match status" value="1"/>
</dbReference>
<dbReference type="AlphaFoldDB" id="A0A3N4MJ70"/>
<dbReference type="InterPro" id="IPR003661">
    <property type="entry name" value="HisK_dim/P_dom"/>
</dbReference>
<evidence type="ECO:0000256" key="1">
    <source>
        <dbReference type="ARBA" id="ARBA00000085"/>
    </source>
</evidence>
<dbReference type="Proteomes" id="UP000279089">
    <property type="component" value="Unassembled WGS sequence"/>
</dbReference>
<dbReference type="SUPFAM" id="SSF55874">
    <property type="entry name" value="ATPase domain of HSP90 chaperone/DNA topoisomerase II/histidine kinase"/>
    <property type="match status" value="1"/>
</dbReference>
<evidence type="ECO:0000313" key="8">
    <source>
        <dbReference type="Proteomes" id="UP000279089"/>
    </source>
</evidence>
<feature type="domain" description="Histidine kinase" evidence="6">
    <location>
        <begin position="804"/>
        <end position="1014"/>
    </location>
</feature>
<dbReference type="InterPro" id="IPR036890">
    <property type="entry name" value="HATPase_C_sf"/>
</dbReference>
<dbReference type="EMBL" id="RMBX01000003">
    <property type="protein sequence ID" value="RPD42106.1"/>
    <property type="molecule type" value="Genomic_DNA"/>
</dbReference>
<evidence type="ECO:0000256" key="3">
    <source>
        <dbReference type="ARBA" id="ARBA00022553"/>
    </source>
</evidence>
<dbReference type="Gene3D" id="3.30.565.10">
    <property type="entry name" value="Histidine kinase-like ATPase, C-terminal domain"/>
    <property type="match status" value="1"/>
</dbReference>
<dbReference type="InterPro" id="IPR003594">
    <property type="entry name" value="HATPase_dom"/>
</dbReference>
<proteinExistence type="predicted"/>
<dbReference type="CDD" id="cd00082">
    <property type="entry name" value="HisKA"/>
    <property type="match status" value="1"/>
</dbReference>
<protein>
    <recommendedName>
        <fullName evidence="2">histidine kinase</fullName>
        <ecNumber evidence="2">2.7.13.3</ecNumber>
    </recommendedName>
</protein>
<evidence type="ECO:0000313" key="7">
    <source>
        <dbReference type="EMBL" id="RPD42106.1"/>
    </source>
</evidence>
<gene>
    <name evidence="7" type="ORF">EG028_08150</name>
</gene>
<dbReference type="InterPro" id="IPR036097">
    <property type="entry name" value="HisK_dim/P_sf"/>
</dbReference>
<feature type="signal peptide" evidence="5">
    <location>
        <begin position="1"/>
        <end position="19"/>
    </location>
</feature>
<dbReference type="SUPFAM" id="SSF63829">
    <property type="entry name" value="Calcium-dependent phosphotriesterase"/>
    <property type="match status" value="2"/>
</dbReference>
<comment type="catalytic activity">
    <reaction evidence="1">
        <text>ATP + protein L-histidine = ADP + protein N-phospho-L-histidine.</text>
        <dbReference type="EC" id="2.7.13.3"/>
    </reaction>
</comment>
<name>A0A3N4MJ70_9BACT</name>
<dbReference type="PANTHER" id="PTHR43547:SF2">
    <property type="entry name" value="HYBRID SIGNAL TRANSDUCTION HISTIDINE KINASE C"/>
    <property type="match status" value="1"/>
</dbReference>
<dbReference type="CDD" id="cd00063">
    <property type="entry name" value="FN3"/>
    <property type="match status" value="1"/>
</dbReference>
<evidence type="ECO:0000259" key="6">
    <source>
        <dbReference type="PROSITE" id="PS50109"/>
    </source>
</evidence>
<keyword evidence="8" id="KW-1185">Reference proteome</keyword>
<dbReference type="InterPro" id="IPR011110">
    <property type="entry name" value="Reg_prop"/>
</dbReference>
<accession>A0A3N4MJ70</accession>
<dbReference type="EC" id="2.7.13.3" evidence="2"/>
<dbReference type="InterPro" id="IPR015943">
    <property type="entry name" value="WD40/YVTN_repeat-like_dom_sf"/>
</dbReference>
<dbReference type="Gene3D" id="2.130.10.10">
    <property type="entry name" value="YVTN repeat-like/Quinoprotein amine dehydrogenase"/>
    <property type="match status" value="2"/>
</dbReference>
<dbReference type="Pfam" id="PF02518">
    <property type="entry name" value="HATPase_c"/>
    <property type="match status" value="1"/>
</dbReference>
<dbReference type="Gene3D" id="1.10.287.130">
    <property type="match status" value="1"/>
</dbReference>
<dbReference type="Pfam" id="PF07494">
    <property type="entry name" value="Reg_prop"/>
    <property type="match status" value="1"/>
</dbReference>
<dbReference type="InterPro" id="IPR005467">
    <property type="entry name" value="His_kinase_dom"/>
</dbReference>